<gene>
    <name evidence="1" type="ORF">CARN1_0376</name>
</gene>
<organism evidence="1">
    <name type="scientific">mine drainage metagenome</name>
    <dbReference type="NCBI Taxonomy" id="410659"/>
    <lineage>
        <taxon>unclassified sequences</taxon>
        <taxon>metagenomes</taxon>
        <taxon>ecological metagenomes</taxon>
    </lineage>
</organism>
<dbReference type="EC" id="3.1.1.45" evidence="1"/>
<dbReference type="InterPro" id="IPR032710">
    <property type="entry name" value="NTF2-like_dom_sf"/>
</dbReference>
<proteinExistence type="predicted"/>
<reference evidence="1" key="1">
    <citation type="submission" date="2009-10" db="EMBL/GenBank/DDBJ databases">
        <title>Diversity of trophic interactions inside an arsenic-rich microbial ecosystem.</title>
        <authorList>
            <person name="Bertin P.N."/>
            <person name="Heinrich-Salmeron A."/>
            <person name="Pelletier E."/>
            <person name="Goulhen-Chollet F."/>
            <person name="Arsene-Ploetze F."/>
            <person name="Gallien S."/>
            <person name="Calteau A."/>
            <person name="Vallenet D."/>
            <person name="Casiot C."/>
            <person name="Chane-Woon-Ming B."/>
            <person name="Giloteaux L."/>
            <person name="Barakat M."/>
            <person name="Bonnefoy V."/>
            <person name="Bruneel O."/>
            <person name="Chandler M."/>
            <person name="Cleiss J."/>
            <person name="Duran R."/>
            <person name="Elbaz-Poulichet F."/>
            <person name="Fonknechten N."/>
            <person name="Lauga B."/>
            <person name="Mornico D."/>
            <person name="Ortet P."/>
            <person name="Schaeffer C."/>
            <person name="Siguier P."/>
            <person name="Alexander Thil Smith A."/>
            <person name="Van Dorsselaer A."/>
            <person name="Weissenbach J."/>
            <person name="Medigue C."/>
            <person name="Le Paslier D."/>
        </authorList>
    </citation>
    <scope>NUCLEOTIDE SEQUENCE</scope>
</reference>
<dbReference type="PANTHER" id="PTHR38436:SF3">
    <property type="entry name" value="CARBOXYMETHYLENEBUTENOLIDASE-RELATED"/>
    <property type="match status" value="1"/>
</dbReference>
<dbReference type="GO" id="GO:0030638">
    <property type="term" value="P:polyketide metabolic process"/>
    <property type="evidence" value="ECO:0007669"/>
    <property type="project" value="InterPro"/>
</dbReference>
<dbReference type="InterPro" id="IPR009959">
    <property type="entry name" value="Cyclase_SnoaL-like"/>
</dbReference>
<dbReference type="AlphaFoldDB" id="E6PEF7"/>
<keyword evidence="1" id="KW-0378">Hydrolase</keyword>
<dbReference type="GO" id="GO:0008806">
    <property type="term" value="F:carboxymethylenebutenolidase activity"/>
    <property type="evidence" value="ECO:0007669"/>
    <property type="project" value="UniProtKB-EC"/>
</dbReference>
<sequence>MEESATAVFDAHIRAEFIDRDVDATMATMSEMPYLTHVPVLTGGYGREAVRAFYATYFIGRWPADTTLQPISRTIGQGRVVDEFVLSFTHDIEMPAILPGVAPSGNHVDIPHVVIMGIENGKVTYEHIYWDQASILVQVGALDPGHLPVSGAEQARRLLDPQRPSNQLIERAAHG</sequence>
<name>E6PEF7_9ZZZZ</name>
<dbReference type="PANTHER" id="PTHR38436">
    <property type="entry name" value="POLYKETIDE CYCLASE SNOAL-LIKE DOMAIN"/>
    <property type="match status" value="1"/>
</dbReference>
<evidence type="ECO:0000313" key="1">
    <source>
        <dbReference type="EMBL" id="CBH74842.1"/>
    </source>
</evidence>
<dbReference type="EMBL" id="CABL01000004">
    <property type="protein sequence ID" value="CBH74842.1"/>
    <property type="molecule type" value="Genomic_DNA"/>
</dbReference>
<comment type="caution">
    <text evidence="1">The sequence shown here is derived from an EMBL/GenBank/DDBJ whole genome shotgun (WGS) entry which is preliminary data.</text>
</comment>
<accession>E6PEF7</accession>
<protein>
    <submittedName>
        <fullName evidence="1">Putative carboxymethylenebutenolidase (Dienelactone hydrolase) (DLH)</fullName>
        <ecNumber evidence="1">3.1.1.45</ecNumber>
    </submittedName>
</protein>
<dbReference type="SUPFAM" id="SSF54427">
    <property type="entry name" value="NTF2-like"/>
    <property type="match status" value="1"/>
</dbReference>
<dbReference type="Gene3D" id="3.10.450.50">
    <property type="match status" value="1"/>
</dbReference>